<keyword evidence="2" id="KW-1185">Reference proteome</keyword>
<proteinExistence type="predicted"/>
<reference evidence="1 2" key="1">
    <citation type="submission" date="2016-10" db="EMBL/GenBank/DDBJ databases">
        <authorList>
            <person name="de Groot N.N."/>
        </authorList>
    </citation>
    <scope>NUCLEOTIDE SEQUENCE [LARGE SCALE GENOMIC DNA]</scope>
    <source>
        <strain evidence="1 2">DSM 21001</strain>
    </source>
</reference>
<accession>A0A1I6MY15</accession>
<dbReference type="PANTHER" id="PTHR36454:SF1">
    <property type="entry name" value="DUF1015 DOMAIN-CONTAINING PROTEIN"/>
    <property type="match status" value="1"/>
</dbReference>
<dbReference type="STRING" id="474950.SAMN05421771_3713"/>
<sequence>MAKIYPFRALRYDPTRVELEDVVTQPYDKITPEMQQAYYDRSPYNLIRVILGKKEPTDNDDHNVYTRAAETLTSFRAEGILKEESEPALYGYSQTYQVPGTDEIRERKGFIALGHLYDYADHIVYRHEQTFPKHKSDRLALFKATRAYCEQIYMLYSDPAFTAEKLIFGTAEMGTTTPADLAITDEYDVVHRVWKLTDPTLINLILTAMADKKLIIADGHHRYETSVTYSKERAAEIGHTFQGTDESPSNRADEGHPLLPVPAYPEAAMMMTFVNMEAPGITILPTHRVVFGLKDFSPKAFLTAAEPFFDITPVTSASTAQLTGTEGTAMLAVSRDAKTGEIFHHLLKARPEAMAKALSDLTPRKAALDVVQLHRILLEGVLALSHDSIARLDNIRYIRSAEEAAQQVVDGEADIAFLIKPVTLDQFKDISLNLEVMPQKSTDFYPKLLSGLAIYALD</sequence>
<evidence type="ECO:0000313" key="2">
    <source>
        <dbReference type="Proteomes" id="UP000199024"/>
    </source>
</evidence>
<gene>
    <name evidence="1" type="ORF">SAMN05421771_3713</name>
</gene>
<dbReference type="AlphaFoldDB" id="A0A1I6MY15"/>
<name>A0A1I6MY15_9BACT</name>
<dbReference type="InterPro" id="IPR008323">
    <property type="entry name" value="UCP033563"/>
</dbReference>
<dbReference type="OrthoDB" id="9781616at2"/>
<dbReference type="RefSeq" id="WP_089842378.1">
    <property type="nucleotide sequence ID" value="NZ_FOZL01000002.1"/>
</dbReference>
<evidence type="ECO:0000313" key="1">
    <source>
        <dbReference type="EMBL" id="SFS20593.1"/>
    </source>
</evidence>
<dbReference type="PANTHER" id="PTHR36454">
    <property type="entry name" value="LMO2823 PROTEIN"/>
    <property type="match status" value="1"/>
</dbReference>
<protein>
    <submittedName>
        <fullName evidence="1">Uncharacterized conserved protein, DUF1015 family</fullName>
    </submittedName>
</protein>
<dbReference type="PIRSF" id="PIRSF033563">
    <property type="entry name" value="UCP033563"/>
    <property type="match status" value="1"/>
</dbReference>
<dbReference type="EMBL" id="FOZL01000002">
    <property type="protein sequence ID" value="SFS20593.1"/>
    <property type="molecule type" value="Genomic_DNA"/>
</dbReference>
<dbReference type="Proteomes" id="UP000199024">
    <property type="component" value="Unassembled WGS sequence"/>
</dbReference>
<organism evidence="1 2">
    <name type="scientific">Granulicella pectinivorans</name>
    <dbReference type="NCBI Taxonomy" id="474950"/>
    <lineage>
        <taxon>Bacteria</taxon>
        <taxon>Pseudomonadati</taxon>
        <taxon>Acidobacteriota</taxon>
        <taxon>Terriglobia</taxon>
        <taxon>Terriglobales</taxon>
        <taxon>Acidobacteriaceae</taxon>
        <taxon>Granulicella</taxon>
    </lineage>
</organism>
<dbReference type="Pfam" id="PF06245">
    <property type="entry name" value="DUF1015"/>
    <property type="match status" value="1"/>
</dbReference>